<gene>
    <name evidence="1" type="ORF">N0V93_006141</name>
</gene>
<sequence length="186" mass="21183">MTHHRTIEDFGLVRHTTASFMDLRFGFIHPYIGDTTATDWKFCNITNPTNPALQFAYAVYTQMRVWELLTDCWTDAAQANTDSLRWIGISDIVNADIRSLIRKENDIQKSVGRVPGTGRMTIRSDSVTWDENFFIRTVERVAGAFDKRVVSATLSDADIRGVTRPVSNDSEIDNAFVEMNMVLELR</sequence>
<reference evidence="1" key="1">
    <citation type="submission" date="2022-10" db="EMBL/GenBank/DDBJ databases">
        <title>Tapping the CABI collections for fungal endophytes: first genome assemblies for Collariella, Neodidymelliopsis, Ascochyta clinopodiicola, Didymella pomorum, Didymosphaeria variabile, Neocosmospora piperis and Neocucurbitaria cava.</title>
        <authorList>
            <person name="Hill R."/>
        </authorList>
    </citation>
    <scope>NUCLEOTIDE SEQUENCE</scope>
    <source>
        <strain evidence="1">IMI 355082</strain>
    </source>
</reference>
<dbReference type="EMBL" id="JAPEVB010000004">
    <property type="protein sequence ID" value="KAJ4388682.1"/>
    <property type="molecule type" value="Genomic_DNA"/>
</dbReference>
<dbReference type="AlphaFoldDB" id="A0A9W8YP46"/>
<accession>A0A9W8YP46</accession>
<comment type="caution">
    <text evidence="1">The sequence shown here is derived from an EMBL/GenBank/DDBJ whole genome shotgun (WGS) entry which is preliminary data.</text>
</comment>
<evidence type="ECO:0000313" key="1">
    <source>
        <dbReference type="EMBL" id="KAJ4388682.1"/>
    </source>
</evidence>
<keyword evidence="2" id="KW-1185">Reference proteome</keyword>
<proteinExistence type="predicted"/>
<protein>
    <submittedName>
        <fullName evidence="1">Uncharacterized protein</fullName>
    </submittedName>
</protein>
<dbReference type="Proteomes" id="UP001140453">
    <property type="component" value="Unassembled WGS sequence"/>
</dbReference>
<name>A0A9W8YP46_9PEZI</name>
<evidence type="ECO:0000313" key="2">
    <source>
        <dbReference type="Proteomes" id="UP001140453"/>
    </source>
</evidence>
<organism evidence="1 2">
    <name type="scientific">Gnomoniopsis smithogilvyi</name>
    <dbReference type="NCBI Taxonomy" id="1191159"/>
    <lineage>
        <taxon>Eukaryota</taxon>
        <taxon>Fungi</taxon>
        <taxon>Dikarya</taxon>
        <taxon>Ascomycota</taxon>
        <taxon>Pezizomycotina</taxon>
        <taxon>Sordariomycetes</taxon>
        <taxon>Sordariomycetidae</taxon>
        <taxon>Diaporthales</taxon>
        <taxon>Gnomoniaceae</taxon>
        <taxon>Gnomoniopsis</taxon>
    </lineage>
</organism>